<reference evidence="3 5" key="1">
    <citation type="submission" date="2020-05" db="EMBL/GenBank/DDBJ databases">
        <title>Characterization of novel class B3 metallo-beta-lactamase from novel Pseudomonas species.</title>
        <authorList>
            <person name="Yamada K."/>
            <person name="Aoki K."/>
            <person name="Ishii Y."/>
        </authorList>
    </citation>
    <scope>NUCLEOTIDE SEQUENCE [LARGE SCALE GENOMIC DNA]</scope>
    <source>
        <strain evidence="3 5">TUM18999</strain>
        <strain evidence="4 6">TUM20286</strain>
    </source>
</reference>
<evidence type="ECO:0000313" key="4">
    <source>
        <dbReference type="EMBL" id="GJN51373.1"/>
    </source>
</evidence>
<proteinExistence type="predicted"/>
<dbReference type="PANTHER" id="PTHR30438">
    <property type="entry name" value="36 KDA ANTIGEN-RELATED"/>
    <property type="match status" value="1"/>
</dbReference>
<keyword evidence="6" id="KW-1185">Reference proteome</keyword>
<dbReference type="PROSITE" id="PS51257">
    <property type="entry name" value="PROKAR_LIPOPROTEIN"/>
    <property type="match status" value="1"/>
</dbReference>
<dbReference type="AlphaFoldDB" id="A0A6J4E1T4"/>
<dbReference type="PANTHER" id="PTHR30438:SF2">
    <property type="entry name" value="MEMBRANE PROTEIN"/>
    <property type="match status" value="1"/>
</dbReference>
<dbReference type="EMBL" id="AP023189">
    <property type="protein sequence ID" value="BCG23329.1"/>
    <property type="molecule type" value="Genomic_DNA"/>
</dbReference>
<feature type="coiled-coil region" evidence="1">
    <location>
        <begin position="75"/>
        <end position="102"/>
    </location>
</feature>
<protein>
    <submittedName>
        <fullName evidence="3">Membrane protein</fullName>
    </submittedName>
</protein>
<dbReference type="GO" id="GO:0005886">
    <property type="term" value="C:plasma membrane"/>
    <property type="evidence" value="ECO:0007669"/>
    <property type="project" value="TreeGrafter"/>
</dbReference>
<evidence type="ECO:0000313" key="6">
    <source>
        <dbReference type="Proteomes" id="UP001054892"/>
    </source>
</evidence>
<dbReference type="RefSeq" id="WP_173176385.1">
    <property type="nucleotide sequence ID" value="NZ_AP023189.1"/>
</dbReference>
<evidence type="ECO:0000313" key="3">
    <source>
        <dbReference type="EMBL" id="BCG23329.1"/>
    </source>
</evidence>
<evidence type="ECO:0000256" key="1">
    <source>
        <dbReference type="SAM" id="Coils"/>
    </source>
</evidence>
<evidence type="ECO:0000313" key="5">
    <source>
        <dbReference type="Proteomes" id="UP000509383"/>
    </source>
</evidence>
<organism evidence="3 5">
    <name type="scientific">Pseudomonas tohonis</name>
    <dbReference type="NCBI Taxonomy" id="2725477"/>
    <lineage>
        <taxon>Bacteria</taxon>
        <taxon>Pseudomonadati</taxon>
        <taxon>Pseudomonadota</taxon>
        <taxon>Gammaproteobacteria</taxon>
        <taxon>Pseudomonadales</taxon>
        <taxon>Pseudomonadaceae</taxon>
        <taxon>Pseudomonas</taxon>
    </lineage>
</organism>
<name>A0A6J4E1T4_9PSED</name>
<dbReference type="Gene3D" id="1.10.287.470">
    <property type="entry name" value="Helix hairpin bin"/>
    <property type="match status" value="2"/>
</dbReference>
<feature type="domain" description="YbhG-like alpha-helical hairpin" evidence="2">
    <location>
        <begin position="67"/>
        <end position="191"/>
    </location>
</feature>
<dbReference type="KEGG" id="ptw:TUM18999_15200"/>
<accession>A0A6J4E1T4</accession>
<dbReference type="EMBL" id="BQKM01000002">
    <property type="protein sequence ID" value="GJN51373.1"/>
    <property type="molecule type" value="Genomic_DNA"/>
</dbReference>
<keyword evidence="1" id="KW-0175">Coiled coil</keyword>
<dbReference type="Gene3D" id="2.40.50.100">
    <property type="match status" value="1"/>
</dbReference>
<dbReference type="Pfam" id="PF25881">
    <property type="entry name" value="HH_YBHG"/>
    <property type="match status" value="1"/>
</dbReference>
<sequence length="320" mass="34474">MTARTFIPGLLCLALLGGCDRRDSEPLLGTLEWDRIGVPAEASETILDWKVAEGDAVQAGQVLVELDPRRLDARLDQARGQVAQAEARLEELSNGARRESIDAARATLVRNRADATEAGRNYQRIAALYARGQVAIAERDRARASRDQADAAVKNADAQLRELTNGTRPEQLAQAAAELQAARAALARLQVDREHLSVRAPRAGRVDALPFRPGDQPPANAEVVSLLVGETPYARLFIPAPVRSRIAIGDRLQVGVEGVEGLFTGRVRSIASEASFTPYYALTGSDASRLVYRAELVLEGEAAARLPAGLPLHAERPGDE</sequence>
<dbReference type="InterPro" id="IPR059052">
    <property type="entry name" value="HH_YbhG-like"/>
</dbReference>
<dbReference type="SUPFAM" id="SSF111369">
    <property type="entry name" value="HlyD-like secretion proteins"/>
    <property type="match status" value="1"/>
</dbReference>
<evidence type="ECO:0000259" key="2">
    <source>
        <dbReference type="Pfam" id="PF25881"/>
    </source>
</evidence>
<gene>
    <name evidence="3" type="ORF">TUM18999_15200</name>
    <name evidence="4" type="ORF">TUM20286_11250</name>
</gene>
<feature type="coiled-coil region" evidence="1">
    <location>
        <begin position="146"/>
        <end position="199"/>
    </location>
</feature>
<dbReference type="Proteomes" id="UP000509383">
    <property type="component" value="Chromosome"/>
</dbReference>
<dbReference type="Proteomes" id="UP001054892">
    <property type="component" value="Unassembled WGS sequence"/>
</dbReference>